<dbReference type="Proteomes" id="UP001227268">
    <property type="component" value="Unassembled WGS sequence"/>
</dbReference>
<sequence length="169" mass="18794">MSASSQAGDKARQVRSMIRGPIASTDLLYGFGSEPRQCHPLVDIPPGGVRVYAVTHRHEAVAARHVSSLKPEWQILSRNFPDLPPNPKLTVSEVACTQLSNSRNELVSSLVTVAAEAKTRNEFLRQVRIRSTRLARQVGAARHELIDAQASLCHEREAVELRLNTWVRQ</sequence>
<protein>
    <submittedName>
        <fullName evidence="1">Uncharacterized protein</fullName>
    </submittedName>
</protein>
<comment type="caution">
    <text evidence="1">The sequence shown here is derived from an EMBL/GenBank/DDBJ whole genome shotgun (WGS) entry which is preliminary data.</text>
</comment>
<keyword evidence="2" id="KW-1185">Reference proteome</keyword>
<proteinExistence type="predicted"/>
<evidence type="ECO:0000313" key="1">
    <source>
        <dbReference type="EMBL" id="KAJ9099171.1"/>
    </source>
</evidence>
<reference evidence="1" key="1">
    <citation type="submission" date="2023-04" db="EMBL/GenBank/DDBJ databases">
        <title>Draft Genome sequencing of Naganishia species isolated from polar environments using Oxford Nanopore Technology.</title>
        <authorList>
            <person name="Leo P."/>
            <person name="Venkateswaran K."/>
        </authorList>
    </citation>
    <scope>NUCLEOTIDE SEQUENCE</scope>
    <source>
        <strain evidence="1">MNA-CCFEE 5423</strain>
    </source>
</reference>
<name>A0ACC2VJ81_9TREE</name>
<dbReference type="EMBL" id="JASBWT010000013">
    <property type="protein sequence ID" value="KAJ9099171.1"/>
    <property type="molecule type" value="Genomic_DNA"/>
</dbReference>
<gene>
    <name evidence="1" type="ORF">QFC21_004051</name>
</gene>
<evidence type="ECO:0000313" key="2">
    <source>
        <dbReference type="Proteomes" id="UP001227268"/>
    </source>
</evidence>
<accession>A0ACC2VJ81</accession>
<organism evidence="1 2">
    <name type="scientific">Naganishia friedmannii</name>
    <dbReference type="NCBI Taxonomy" id="89922"/>
    <lineage>
        <taxon>Eukaryota</taxon>
        <taxon>Fungi</taxon>
        <taxon>Dikarya</taxon>
        <taxon>Basidiomycota</taxon>
        <taxon>Agaricomycotina</taxon>
        <taxon>Tremellomycetes</taxon>
        <taxon>Filobasidiales</taxon>
        <taxon>Filobasidiaceae</taxon>
        <taxon>Naganishia</taxon>
    </lineage>
</organism>